<evidence type="ECO:0000313" key="2">
    <source>
        <dbReference type="Proteomes" id="UP000052068"/>
    </source>
</evidence>
<dbReference type="RefSeq" id="WP_045021335.1">
    <property type="nucleotide sequence ID" value="NZ_JWJH01000012.1"/>
</dbReference>
<sequence length="126" mass="14000">MVLHNAENIGQVEKTARTEPLGTLRVVASLPIGSRVIAPASPQFRERPIARGRESLSERTHYQTSEASWRIDAPLIWHNSPKSHCAANAVDVAGGEDMTEQFQAFAKETPAQQKAWFAGDSRRRLH</sequence>
<dbReference type="Proteomes" id="UP000052068">
    <property type="component" value="Unassembled WGS sequence"/>
</dbReference>
<name>A0ABR5CQI0_9HYPH</name>
<dbReference type="EMBL" id="JWJH01000012">
    <property type="protein sequence ID" value="KJF67092.1"/>
    <property type="molecule type" value="Genomic_DNA"/>
</dbReference>
<comment type="caution">
    <text evidence="1">The sequence shown here is derived from an EMBL/GenBank/DDBJ whole genome shotgun (WGS) entry which is preliminary data.</text>
</comment>
<reference evidence="1 2" key="1">
    <citation type="submission" date="2015-03" db="EMBL/GenBank/DDBJ databases">
        <title>Draft Genome Sequences of Agrobacterium nepotum Strain 39/7T (= CFBP 7436T = LMG 26435T) and Agrobacterium sp. Strain KFB 330 (= CFBP 8308 = LMG 28674).</title>
        <authorList>
            <person name="Kuzmanovic N."/>
            <person name="Pulawska J."/>
            <person name="Obradovic A."/>
        </authorList>
    </citation>
    <scope>NUCLEOTIDE SEQUENCE [LARGE SCALE GENOMIC DNA]</scope>
    <source>
        <strain evidence="1 2">39/7</strain>
    </source>
</reference>
<keyword evidence="2" id="KW-1185">Reference proteome</keyword>
<proteinExistence type="predicted"/>
<evidence type="ECO:0000313" key="1">
    <source>
        <dbReference type="EMBL" id="KJF67092.1"/>
    </source>
</evidence>
<gene>
    <name evidence="1" type="ORF">RS75_13775</name>
</gene>
<organism evidence="1 2">
    <name type="scientific">Rhizobium nepotum 39/7</name>
    <dbReference type="NCBI Taxonomy" id="1368418"/>
    <lineage>
        <taxon>Bacteria</taxon>
        <taxon>Pseudomonadati</taxon>
        <taxon>Pseudomonadota</taxon>
        <taxon>Alphaproteobacteria</taxon>
        <taxon>Hyphomicrobiales</taxon>
        <taxon>Rhizobiaceae</taxon>
        <taxon>Rhizobium/Agrobacterium group</taxon>
        <taxon>Rhizobium</taxon>
    </lineage>
</organism>
<accession>A0ABR5CQI0</accession>
<protein>
    <submittedName>
        <fullName evidence="1">Uncharacterized protein</fullName>
    </submittedName>
</protein>